<keyword evidence="3" id="KW-1185">Reference proteome</keyword>
<keyword evidence="1" id="KW-1133">Transmembrane helix</keyword>
<keyword evidence="1" id="KW-0472">Membrane</keyword>
<dbReference type="AlphaFoldDB" id="A0A8X6Y0C2"/>
<protein>
    <submittedName>
        <fullName evidence="2">Uncharacterized protein</fullName>
    </submittedName>
</protein>
<name>A0A8X6Y0C2_9ARAC</name>
<dbReference type="Proteomes" id="UP000886998">
    <property type="component" value="Unassembled WGS sequence"/>
</dbReference>
<proteinExistence type="predicted"/>
<feature type="transmembrane region" description="Helical" evidence="1">
    <location>
        <begin position="36"/>
        <end position="66"/>
    </location>
</feature>
<dbReference type="EMBL" id="BMAV01014892">
    <property type="protein sequence ID" value="GFY63686.1"/>
    <property type="molecule type" value="Genomic_DNA"/>
</dbReference>
<feature type="transmembrane region" description="Helical" evidence="1">
    <location>
        <begin position="73"/>
        <end position="96"/>
    </location>
</feature>
<gene>
    <name evidence="2" type="ORF">TNIN_347471</name>
</gene>
<organism evidence="2 3">
    <name type="scientific">Trichonephila inaurata madagascariensis</name>
    <dbReference type="NCBI Taxonomy" id="2747483"/>
    <lineage>
        <taxon>Eukaryota</taxon>
        <taxon>Metazoa</taxon>
        <taxon>Ecdysozoa</taxon>
        <taxon>Arthropoda</taxon>
        <taxon>Chelicerata</taxon>
        <taxon>Arachnida</taxon>
        <taxon>Araneae</taxon>
        <taxon>Araneomorphae</taxon>
        <taxon>Entelegynae</taxon>
        <taxon>Araneoidea</taxon>
        <taxon>Nephilidae</taxon>
        <taxon>Trichonephila</taxon>
        <taxon>Trichonephila inaurata</taxon>
    </lineage>
</organism>
<sequence length="102" mass="11252">MTEFYIELLKIFDKAFYTVVVTAGSFHVESIVNLPVLLPVLLTFSILMLIFAAISVLTSVLLIVGLCTDNRVLLIPWIVSVSMTTILDIILSLYLVSDSVST</sequence>
<evidence type="ECO:0000256" key="1">
    <source>
        <dbReference type="SAM" id="Phobius"/>
    </source>
</evidence>
<keyword evidence="1" id="KW-0812">Transmembrane</keyword>
<evidence type="ECO:0000313" key="3">
    <source>
        <dbReference type="Proteomes" id="UP000886998"/>
    </source>
</evidence>
<evidence type="ECO:0000313" key="2">
    <source>
        <dbReference type="EMBL" id="GFY63686.1"/>
    </source>
</evidence>
<reference evidence="2" key="1">
    <citation type="submission" date="2020-08" db="EMBL/GenBank/DDBJ databases">
        <title>Multicomponent nature underlies the extraordinary mechanical properties of spider dragline silk.</title>
        <authorList>
            <person name="Kono N."/>
            <person name="Nakamura H."/>
            <person name="Mori M."/>
            <person name="Yoshida Y."/>
            <person name="Ohtoshi R."/>
            <person name="Malay A.D."/>
            <person name="Moran D.A.P."/>
            <person name="Tomita M."/>
            <person name="Numata K."/>
            <person name="Arakawa K."/>
        </authorList>
    </citation>
    <scope>NUCLEOTIDE SEQUENCE</scope>
</reference>
<accession>A0A8X6Y0C2</accession>
<comment type="caution">
    <text evidence="2">The sequence shown here is derived from an EMBL/GenBank/DDBJ whole genome shotgun (WGS) entry which is preliminary data.</text>
</comment>
<dbReference type="OrthoDB" id="6431039at2759"/>